<protein>
    <submittedName>
        <fullName evidence="1">Formate dehydrogenase subunit delta</fullName>
    </submittedName>
</protein>
<comment type="caution">
    <text evidence="1">The sequence shown here is derived from an EMBL/GenBank/DDBJ whole genome shotgun (WGS) entry which is preliminary data.</text>
</comment>
<evidence type="ECO:0000313" key="2">
    <source>
        <dbReference type="Proteomes" id="UP001364695"/>
    </source>
</evidence>
<proteinExistence type="predicted"/>
<sequence>MTPLDPGKLATMANRIAEFFAAMPDHAEAVDGVASHIRRFWAPQMRQDFVSQFDAGALPTLHPLVQEVLERHRGALAG</sequence>
<dbReference type="EMBL" id="JAWDIE010000005">
    <property type="protein sequence ID" value="MEJ7137731.1"/>
    <property type="molecule type" value="Genomic_DNA"/>
</dbReference>
<dbReference type="Proteomes" id="UP001364695">
    <property type="component" value="Unassembled WGS sequence"/>
</dbReference>
<accession>A0ACC6P0H3</accession>
<keyword evidence="2" id="KW-1185">Reference proteome</keyword>
<organism evidence="1 2">
    <name type="scientific">Amphibiibacter pelophylacis</name>
    <dbReference type="NCBI Taxonomy" id="1799477"/>
    <lineage>
        <taxon>Bacteria</taxon>
        <taxon>Pseudomonadati</taxon>
        <taxon>Pseudomonadota</taxon>
        <taxon>Betaproteobacteria</taxon>
        <taxon>Burkholderiales</taxon>
        <taxon>Sphaerotilaceae</taxon>
        <taxon>Amphibiibacter</taxon>
    </lineage>
</organism>
<evidence type="ECO:0000313" key="1">
    <source>
        <dbReference type="EMBL" id="MEJ7137731.1"/>
    </source>
</evidence>
<name>A0ACC6P0H3_9BURK</name>
<reference evidence="1" key="1">
    <citation type="submission" date="2023-10" db="EMBL/GenBank/DDBJ databases">
        <title>Amphibacter perezi, gen. nov., sp. nov. a novel taxa of the family Comamonadaceae, class Betaproteobacteria isolated from the skin microbiota of Pelophylax perezi from different populations.</title>
        <authorList>
            <person name="Costa S."/>
            <person name="Proenca D.N."/>
            <person name="Lopes I."/>
            <person name="Morais P.V."/>
        </authorList>
    </citation>
    <scope>NUCLEOTIDE SEQUENCE</scope>
    <source>
        <strain evidence="1">SL12-8</strain>
    </source>
</reference>
<gene>
    <name evidence="1" type="ORF">RV045_04695</name>
</gene>